<feature type="coiled-coil region" evidence="5">
    <location>
        <begin position="447"/>
        <end position="474"/>
    </location>
</feature>
<dbReference type="InterPro" id="IPR010810">
    <property type="entry name" value="Flagellin_hook_IN_motif"/>
</dbReference>
<dbReference type="GO" id="GO:0009424">
    <property type="term" value="C:bacterial-type flagellum hook"/>
    <property type="evidence" value="ECO:0007669"/>
    <property type="project" value="UniProtKB-UniRule"/>
</dbReference>
<comment type="similarity">
    <text evidence="1 5">Belongs to the FliD family.</text>
</comment>
<keyword evidence="8" id="KW-0969">Cilium</keyword>
<dbReference type="PANTHER" id="PTHR30288">
    <property type="entry name" value="FLAGELLAR CAP/ASSEMBLY PROTEIN FLID"/>
    <property type="match status" value="1"/>
</dbReference>
<comment type="caution">
    <text evidence="8">The sequence shown here is derived from an EMBL/GenBank/DDBJ whole genome shotgun (WGS) entry which is preliminary data.</text>
</comment>
<dbReference type="Pfam" id="PF02465">
    <property type="entry name" value="FliD_N"/>
    <property type="match status" value="1"/>
</dbReference>
<evidence type="ECO:0000259" key="6">
    <source>
        <dbReference type="Pfam" id="PF02465"/>
    </source>
</evidence>
<evidence type="ECO:0000256" key="4">
    <source>
        <dbReference type="ARBA" id="ARBA00023143"/>
    </source>
</evidence>
<comment type="subunit">
    <text evidence="2 5">Homopentamer.</text>
</comment>
<dbReference type="GO" id="GO:0071973">
    <property type="term" value="P:bacterial-type flagellum-dependent cell motility"/>
    <property type="evidence" value="ECO:0007669"/>
    <property type="project" value="TreeGrafter"/>
</dbReference>
<dbReference type="GO" id="GO:0009421">
    <property type="term" value="C:bacterial-type flagellum filament cap"/>
    <property type="evidence" value="ECO:0007669"/>
    <property type="project" value="InterPro"/>
</dbReference>
<gene>
    <name evidence="8" type="primary">fliD</name>
    <name evidence="8" type="ORF">SH1V18_09560</name>
</gene>
<dbReference type="EMBL" id="BRLB01000001">
    <property type="protein sequence ID" value="GKX28476.1"/>
    <property type="molecule type" value="Genomic_DNA"/>
</dbReference>
<evidence type="ECO:0000256" key="1">
    <source>
        <dbReference type="ARBA" id="ARBA00009764"/>
    </source>
</evidence>
<keyword evidence="9" id="KW-1185">Reference proteome</keyword>
<keyword evidence="8" id="KW-0966">Cell projection</keyword>
<keyword evidence="5" id="KW-0964">Secreted</keyword>
<dbReference type="Proteomes" id="UP001144256">
    <property type="component" value="Unassembled WGS sequence"/>
</dbReference>
<dbReference type="GO" id="GO:0005576">
    <property type="term" value="C:extracellular region"/>
    <property type="evidence" value="ECO:0007669"/>
    <property type="project" value="UniProtKB-SubCell"/>
</dbReference>
<dbReference type="InterPro" id="IPR003481">
    <property type="entry name" value="FliD_N"/>
</dbReference>
<keyword evidence="8" id="KW-0282">Flagellum</keyword>
<sequence length="505" mass="55983">MGIQFSGLASGLDTDNIIKELMKAERLKVDRVKKDKTKLEWKKDIWKDMNAKVYSFYTKSVFDLKSKGTFCKKNALSSNEGIISAKAGISAVEGTHTIKINRLARGSFLTGNEITTDKNSEDITSSTKAGDLIDFGTDTTKVITISLDNGKTTKDIEISANNTISEITDKIKKEQDNINISFDNNFNRLMMSTKDQGQEQQIIVSGDDELLSALGLQDAEGGKPSTRIGTNGQDAEFVYNGTTLTSNSNEVNINGLTLALKDEGVSANITVNQDTDAIYNKVKDFVNEYNEILLEMNIKVNADRAKGYEPLTQEEKKAMSDDDIKLWEDKIKNSLLRRDDILSGLKDSMRNILGTSSGVDTSDFKYDFLSDLGIVTGDYSERGLLHINGDEDDPLYAAKTNTLKEAIEEDPEKVAELLNAVGRELHSVMQDKMKGSGVSSALTFYNDKEMDNRIDEYADRIEELEDKLTVIEQRYYQQFTAMEKAIQAMNSQSASLVSMLGGGSQ</sequence>
<dbReference type="AlphaFoldDB" id="A0A9W5Y9B9"/>
<dbReference type="InterPro" id="IPR010809">
    <property type="entry name" value="FliD_C"/>
</dbReference>
<comment type="function">
    <text evidence="5">Required for morphogenesis and for the elongation of the flagellar filament by facilitating polymerization of the flagellin monomers at the tip of growing filament. Forms a capping structure, which prevents flagellin subunits (transported through the central channel of the flagellum) from leaking out without polymerization at the distal end.</text>
</comment>
<accession>A0A9W5Y9B9</accession>
<evidence type="ECO:0000256" key="3">
    <source>
        <dbReference type="ARBA" id="ARBA00023054"/>
    </source>
</evidence>
<feature type="domain" description="Flagellar hook-associated protein 2 C-terminal" evidence="7">
    <location>
        <begin position="232"/>
        <end position="491"/>
    </location>
</feature>
<dbReference type="PANTHER" id="PTHR30288:SF0">
    <property type="entry name" value="FLAGELLAR HOOK-ASSOCIATED PROTEIN 2"/>
    <property type="match status" value="1"/>
</dbReference>
<reference evidence="8" key="1">
    <citation type="submission" date="2022-06" db="EMBL/GenBank/DDBJ databases">
        <title>Vallitalea longa sp. nov., an anaerobic bacterium isolated from marine sediment.</title>
        <authorList>
            <person name="Hirano S."/>
            <person name="Terahara T."/>
            <person name="Mori K."/>
            <person name="Hamada M."/>
            <person name="Matsumoto R."/>
            <person name="Kobayashi T."/>
        </authorList>
    </citation>
    <scope>NUCLEOTIDE SEQUENCE</scope>
    <source>
        <strain evidence="8">SH18-1</strain>
    </source>
</reference>
<dbReference type="InterPro" id="IPR040026">
    <property type="entry name" value="FliD"/>
</dbReference>
<protein>
    <recommendedName>
        <fullName evidence="5">Flagellar hook-associated protein 2</fullName>
        <shortName evidence="5">HAP2</shortName>
    </recommendedName>
    <alternativeName>
        <fullName evidence="5">Flagellar cap protein</fullName>
    </alternativeName>
</protein>
<evidence type="ECO:0000313" key="9">
    <source>
        <dbReference type="Proteomes" id="UP001144256"/>
    </source>
</evidence>
<proteinExistence type="inferred from homology"/>
<name>A0A9W5Y9B9_9FIRM</name>
<dbReference type="GO" id="GO:0007155">
    <property type="term" value="P:cell adhesion"/>
    <property type="evidence" value="ECO:0007669"/>
    <property type="project" value="InterPro"/>
</dbReference>
<evidence type="ECO:0000313" key="8">
    <source>
        <dbReference type="EMBL" id="GKX28476.1"/>
    </source>
</evidence>
<feature type="domain" description="Flagellar hook-associated protein 2 N-terminal" evidence="6">
    <location>
        <begin position="10"/>
        <end position="105"/>
    </location>
</feature>
<organism evidence="8 9">
    <name type="scientific">Vallitalea longa</name>
    <dbReference type="NCBI Taxonomy" id="2936439"/>
    <lineage>
        <taxon>Bacteria</taxon>
        <taxon>Bacillati</taxon>
        <taxon>Bacillota</taxon>
        <taxon>Clostridia</taxon>
        <taxon>Lachnospirales</taxon>
        <taxon>Vallitaleaceae</taxon>
        <taxon>Vallitalea</taxon>
    </lineage>
</organism>
<evidence type="ECO:0000256" key="2">
    <source>
        <dbReference type="ARBA" id="ARBA00011255"/>
    </source>
</evidence>
<dbReference type="RefSeq" id="WP_281812771.1">
    <property type="nucleotide sequence ID" value="NZ_BRLB01000001.1"/>
</dbReference>
<dbReference type="Pfam" id="PF07195">
    <property type="entry name" value="FliD_C"/>
    <property type="match status" value="1"/>
</dbReference>
<evidence type="ECO:0000259" key="7">
    <source>
        <dbReference type="Pfam" id="PF07195"/>
    </source>
</evidence>
<comment type="subcellular location">
    <subcellularLocation>
        <location evidence="5">Secreted</location>
    </subcellularLocation>
    <subcellularLocation>
        <location evidence="5">Bacterial flagellum</location>
    </subcellularLocation>
</comment>
<evidence type="ECO:0000256" key="5">
    <source>
        <dbReference type="RuleBase" id="RU362066"/>
    </source>
</evidence>
<keyword evidence="3 5" id="KW-0175">Coiled coil</keyword>
<dbReference type="Pfam" id="PF07196">
    <property type="entry name" value="Flagellin_IN"/>
    <property type="match status" value="1"/>
</dbReference>
<keyword evidence="4 5" id="KW-0975">Bacterial flagellum</keyword>